<evidence type="ECO:0000256" key="7">
    <source>
        <dbReference type="ARBA" id="ARBA00023136"/>
    </source>
</evidence>
<keyword evidence="2" id="KW-0813">Transport</keyword>
<reference evidence="9 10" key="1">
    <citation type="submission" date="2019-01" db="EMBL/GenBank/DDBJ databases">
        <title>Novel species of Cellulomonas.</title>
        <authorList>
            <person name="Liu Q."/>
            <person name="Xin Y.-H."/>
        </authorList>
    </citation>
    <scope>NUCLEOTIDE SEQUENCE [LARGE SCALE GENOMIC DNA]</scope>
    <source>
        <strain evidence="9 10">HLT2-17</strain>
    </source>
</reference>
<gene>
    <name evidence="9" type="ORF">EUA98_15580</name>
</gene>
<feature type="transmembrane region" description="Helical" evidence="8">
    <location>
        <begin position="360"/>
        <end position="384"/>
    </location>
</feature>
<feature type="transmembrane region" description="Helical" evidence="8">
    <location>
        <begin position="244"/>
        <end position="263"/>
    </location>
</feature>
<dbReference type="InterPro" id="IPR003445">
    <property type="entry name" value="Cat_transpt"/>
</dbReference>
<evidence type="ECO:0000313" key="9">
    <source>
        <dbReference type="EMBL" id="RYV50066.1"/>
    </source>
</evidence>
<dbReference type="OrthoDB" id="9810952at2"/>
<dbReference type="AlphaFoldDB" id="A0A4Q5MWV2"/>
<keyword evidence="3" id="KW-1003">Cell membrane</keyword>
<keyword evidence="10" id="KW-1185">Reference proteome</keyword>
<sequence>MRQGLPGTARSMREFVDRLARQSPARLALGVFGSVIAVFTALLSTSFATASGERAPFVDALFTATSAVCVTGLVTVPTGTYWSAAGQVVILVAIKVGGLGVMTLASLLGMAVSRRIGLTQRLLVSSETKMTRLGEVGSLVRVVIVTSTLFEVAIALVLIPRFHALDESWGQATWHGVFYAISAFNNAGFIPTAYGLTPYGSDWLILLPIIIGVFVGSLGFPVILDVMRRVRSPRRWNLHSKLTLVASGSLVAFGTVLVAAFEWNNVKTFAPLDWPGTILASLFAGVMPRSGGFSTVDINDMHQSTWLLNDALMFVGGGSASTAGGIKVTTLAVMLLAILAEARGDKDVEAFGRRIPREALQVAIAVSLVSATFILAACLVLLAVTDWTLDVVLFEVISAFATCGLSTGVTADLPDTGKYVLVFMMFIGRTGTMTFAAALALRSRRRVIRLPEERPIIG</sequence>
<evidence type="ECO:0000256" key="5">
    <source>
        <dbReference type="ARBA" id="ARBA00022989"/>
    </source>
</evidence>
<dbReference type="Pfam" id="PF02386">
    <property type="entry name" value="TrkH"/>
    <property type="match status" value="1"/>
</dbReference>
<evidence type="ECO:0000256" key="3">
    <source>
        <dbReference type="ARBA" id="ARBA00022475"/>
    </source>
</evidence>
<dbReference type="EMBL" id="SDWW01000043">
    <property type="protein sequence ID" value="RYV50066.1"/>
    <property type="molecule type" value="Genomic_DNA"/>
</dbReference>
<keyword evidence="4 8" id="KW-0812">Transmembrane</keyword>
<comment type="subcellular location">
    <subcellularLocation>
        <location evidence="1">Cell membrane</location>
        <topology evidence="1">Multi-pass membrane protein</topology>
    </subcellularLocation>
</comment>
<dbReference type="PANTHER" id="PTHR32024:SF1">
    <property type="entry name" value="KTR SYSTEM POTASSIUM UPTAKE PROTEIN B"/>
    <property type="match status" value="1"/>
</dbReference>
<dbReference type="GO" id="GO:0030001">
    <property type="term" value="P:metal ion transport"/>
    <property type="evidence" value="ECO:0007669"/>
    <property type="project" value="UniProtKB-ARBA"/>
</dbReference>
<evidence type="ECO:0000256" key="6">
    <source>
        <dbReference type="ARBA" id="ARBA00023065"/>
    </source>
</evidence>
<evidence type="ECO:0000313" key="10">
    <source>
        <dbReference type="Proteomes" id="UP000293764"/>
    </source>
</evidence>
<dbReference type="GO" id="GO:0008324">
    <property type="term" value="F:monoatomic cation transmembrane transporter activity"/>
    <property type="evidence" value="ECO:0007669"/>
    <property type="project" value="InterPro"/>
</dbReference>
<organism evidence="9 10">
    <name type="scientific">Pengzhenrongella frigida</name>
    <dbReference type="NCBI Taxonomy" id="1259133"/>
    <lineage>
        <taxon>Bacteria</taxon>
        <taxon>Bacillati</taxon>
        <taxon>Actinomycetota</taxon>
        <taxon>Actinomycetes</taxon>
        <taxon>Micrococcales</taxon>
        <taxon>Pengzhenrongella</taxon>
    </lineage>
</organism>
<feature type="transmembrane region" description="Helical" evidence="8">
    <location>
        <begin position="139"/>
        <end position="159"/>
    </location>
</feature>
<proteinExistence type="predicted"/>
<evidence type="ECO:0000256" key="2">
    <source>
        <dbReference type="ARBA" id="ARBA00022448"/>
    </source>
</evidence>
<evidence type="ECO:0000256" key="4">
    <source>
        <dbReference type="ARBA" id="ARBA00022692"/>
    </source>
</evidence>
<feature type="transmembrane region" description="Helical" evidence="8">
    <location>
        <begin position="60"/>
        <end position="82"/>
    </location>
</feature>
<evidence type="ECO:0000256" key="1">
    <source>
        <dbReference type="ARBA" id="ARBA00004651"/>
    </source>
</evidence>
<dbReference type="Proteomes" id="UP000293764">
    <property type="component" value="Unassembled WGS sequence"/>
</dbReference>
<feature type="transmembrane region" description="Helical" evidence="8">
    <location>
        <begin position="203"/>
        <end position="224"/>
    </location>
</feature>
<dbReference type="PANTHER" id="PTHR32024">
    <property type="entry name" value="TRK SYSTEM POTASSIUM UPTAKE PROTEIN TRKG-RELATED"/>
    <property type="match status" value="1"/>
</dbReference>
<dbReference type="GO" id="GO:0005886">
    <property type="term" value="C:plasma membrane"/>
    <property type="evidence" value="ECO:0007669"/>
    <property type="project" value="UniProtKB-SubCell"/>
</dbReference>
<feature type="transmembrane region" description="Helical" evidence="8">
    <location>
        <begin position="27"/>
        <end position="48"/>
    </location>
</feature>
<protein>
    <submittedName>
        <fullName evidence="9">TrkH family potassium uptake protein</fullName>
    </submittedName>
</protein>
<evidence type="ECO:0000256" key="8">
    <source>
        <dbReference type="SAM" id="Phobius"/>
    </source>
</evidence>
<comment type="caution">
    <text evidence="9">The sequence shown here is derived from an EMBL/GenBank/DDBJ whole genome shotgun (WGS) entry which is preliminary data.</text>
</comment>
<feature type="transmembrane region" description="Helical" evidence="8">
    <location>
        <begin position="419"/>
        <end position="441"/>
    </location>
</feature>
<feature type="transmembrane region" description="Helical" evidence="8">
    <location>
        <begin position="88"/>
        <end position="112"/>
    </location>
</feature>
<feature type="transmembrane region" description="Helical" evidence="8">
    <location>
        <begin position="311"/>
        <end position="339"/>
    </location>
</feature>
<keyword evidence="6" id="KW-0406">Ion transport</keyword>
<name>A0A4Q5MWV2_9MICO</name>
<keyword evidence="5 8" id="KW-1133">Transmembrane helix</keyword>
<accession>A0A4Q5MWV2</accession>
<keyword evidence="7 8" id="KW-0472">Membrane</keyword>